<proteinExistence type="predicted"/>
<feature type="transmembrane region" description="Helical" evidence="6">
    <location>
        <begin position="290"/>
        <end position="314"/>
    </location>
</feature>
<keyword evidence="5 6" id="KW-0472">Membrane</keyword>
<sequence>MSASLLTLAWKSLANRGVSVALTILSIVLAVMLFLGVEKIRTGVRASFDSTISDTDLIVGARGGAINLLLYSVFRLGDPTANIGWDTYQLIASAPDVDWTVPISLGDSHRGYRVVGTTQAYFEHYRYGRSQPLTLADGRVFDGTHEVVLGAEVARQLDYGLGGFIRLSHGIGDVSFAEHSGHDFEIVGILAPTGTPVDRSVHVSLESIEAIHAGWESGAPPSGQAVRETSDPGTLEPDSITAILVGVSSPIRVLGLQRQINTYRGEALSAIMPGVALSQLWQVIGAGETAFKAISLLVVVVGMTGILTALSAGLNERRREMAVLRATGARPRDIFALLILEAASLAAAGAVIGILLAQVGFAVIARSVAARYGLDLAGGPGLTEILVLGAVTLAGALLGAWPAWRAQRNALADGLSIRL</sequence>
<feature type="domain" description="MacB-like periplasmic core" evidence="8">
    <location>
        <begin position="21"/>
        <end position="210"/>
    </location>
</feature>
<keyword evidence="2" id="KW-1003">Cell membrane</keyword>
<protein>
    <submittedName>
        <fullName evidence="9">Peptide ABC transporter permease</fullName>
    </submittedName>
</protein>
<dbReference type="Proteomes" id="UP001143486">
    <property type="component" value="Unassembled WGS sequence"/>
</dbReference>
<keyword evidence="10" id="KW-1185">Reference proteome</keyword>
<feature type="domain" description="ABC3 transporter permease C-terminal" evidence="7">
    <location>
        <begin position="293"/>
        <end position="406"/>
    </location>
</feature>
<feature type="transmembrane region" description="Helical" evidence="6">
    <location>
        <begin position="335"/>
        <end position="365"/>
    </location>
</feature>
<evidence type="ECO:0000313" key="10">
    <source>
        <dbReference type="Proteomes" id="UP001143486"/>
    </source>
</evidence>
<accession>A0A9W6IMX5</accession>
<dbReference type="InterPro" id="IPR051125">
    <property type="entry name" value="ABC-4/HrtB_transporter"/>
</dbReference>
<dbReference type="PANTHER" id="PTHR43738">
    <property type="entry name" value="ABC TRANSPORTER, MEMBRANE PROTEIN"/>
    <property type="match status" value="1"/>
</dbReference>
<feature type="transmembrane region" description="Helical" evidence="6">
    <location>
        <begin position="385"/>
        <end position="404"/>
    </location>
</feature>
<evidence type="ECO:0000256" key="1">
    <source>
        <dbReference type="ARBA" id="ARBA00004651"/>
    </source>
</evidence>
<dbReference type="RefSeq" id="WP_271186842.1">
    <property type="nucleotide sequence ID" value="NZ_BSFE01000005.1"/>
</dbReference>
<organism evidence="9 10">
    <name type="scientific">Maricaulis virginensis</name>
    <dbReference type="NCBI Taxonomy" id="144022"/>
    <lineage>
        <taxon>Bacteria</taxon>
        <taxon>Pseudomonadati</taxon>
        <taxon>Pseudomonadota</taxon>
        <taxon>Alphaproteobacteria</taxon>
        <taxon>Maricaulales</taxon>
        <taxon>Maricaulaceae</taxon>
        <taxon>Maricaulis</taxon>
    </lineage>
</organism>
<dbReference type="EMBL" id="BSFE01000005">
    <property type="protein sequence ID" value="GLK52474.1"/>
    <property type="molecule type" value="Genomic_DNA"/>
</dbReference>
<dbReference type="Pfam" id="PF02687">
    <property type="entry name" value="FtsX"/>
    <property type="match status" value="1"/>
</dbReference>
<comment type="caution">
    <text evidence="9">The sequence shown here is derived from an EMBL/GenBank/DDBJ whole genome shotgun (WGS) entry which is preliminary data.</text>
</comment>
<dbReference type="PANTHER" id="PTHR43738:SF2">
    <property type="entry name" value="ABC TRANSPORTER PERMEASE"/>
    <property type="match status" value="1"/>
</dbReference>
<dbReference type="GO" id="GO:0005886">
    <property type="term" value="C:plasma membrane"/>
    <property type="evidence" value="ECO:0007669"/>
    <property type="project" value="UniProtKB-SubCell"/>
</dbReference>
<comment type="subcellular location">
    <subcellularLocation>
        <location evidence="1">Cell membrane</location>
        <topology evidence="1">Multi-pass membrane protein</topology>
    </subcellularLocation>
</comment>
<dbReference type="InterPro" id="IPR003838">
    <property type="entry name" value="ABC3_permease_C"/>
</dbReference>
<evidence type="ECO:0000259" key="8">
    <source>
        <dbReference type="Pfam" id="PF12704"/>
    </source>
</evidence>
<dbReference type="InterPro" id="IPR025857">
    <property type="entry name" value="MacB_PCD"/>
</dbReference>
<gene>
    <name evidence="9" type="ORF">GCM10017621_19820</name>
</gene>
<name>A0A9W6IMX5_9PROT</name>
<keyword evidence="3 6" id="KW-0812">Transmembrane</keyword>
<evidence type="ECO:0000259" key="7">
    <source>
        <dbReference type="Pfam" id="PF02687"/>
    </source>
</evidence>
<evidence type="ECO:0000256" key="4">
    <source>
        <dbReference type="ARBA" id="ARBA00022989"/>
    </source>
</evidence>
<evidence type="ECO:0000313" key="9">
    <source>
        <dbReference type="EMBL" id="GLK52474.1"/>
    </source>
</evidence>
<evidence type="ECO:0000256" key="2">
    <source>
        <dbReference type="ARBA" id="ARBA00022475"/>
    </source>
</evidence>
<feature type="transmembrane region" description="Helical" evidence="6">
    <location>
        <begin position="267"/>
        <end position="284"/>
    </location>
</feature>
<reference evidence="9" key="1">
    <citation type="journal article" date="2014" name="Int. J. Syst. Evol. Microbiol.">
        <title>Complete genome sequence of Corynebacterium casei LMG S-19264T (=DSM 44701T), isolated from a smear-ripened cheese.</title>
        <authorList>
            <consortium name="US DOE Joint Genome Institute (JGI-PGF)"/>
            <person name="Walter F."/>
            <person name="Albersmeier A."/>
            <person name="Kalinowski J."/>
            <person name="Ruckert C."/>
        </authorList>
    </citation>
    <scope>NUCLEOTIDE SEQUENCE</scope>
    <source>
        <strain evidence="9">VKM B-1513</strain>
    </source>
</reference>
<evidence type="ECO:0000256" key="6">
    <source>
        <dbReference type="SAM" id="Phobius"/>
    </source>
</evidence>
<dbReference type="AlphaFoldDB" id="A0A9W6IMX5"/>
<evidence type="ECO:0000256" key="5">
    <source>
        <dbReference type="ARBA" id="ARBA00023136"/>
    </source>
</evidence>
<dbReference type="Pfam" id="PF12704">
    <property type="entry name" value="MacB_PCD"/>
    <property type="match status" value="1"/>
</dbReference>
<feature type="transmembrane region" description="Helical" evidence="6">
    <location>
        <begin position="20"/>
        <end position="37"/>
    </location>
</feature>
<reference evidence="9" key="2">
    <citation type="submission" date="2023-01" db="EMBL/GenBank/DDBJ databases">
        <authorList>
            <person name="Sun Q."/>
            <person name="Evtushenko L."/>
        </authorList>
    </citation>
    <scope>NUCLEOTIDE SEQUENCE</scope>
    <source>
        <strain evidence="9">VKM B-1513</strain>
    </source>
</reference>
<keyword evidence="4 6" id="KW-1133">Transmembrane helix</keyword>
<evidence type="ECO:0000256" key="3">
    <source>
        <dbReference type="ARBA" id="ARBA00022692"/>
    </source>
</evidence>